<dbReference type="OrthoDB" id="59699at2759"/>
<evidence type="ECO:0000313" key="1">
    <source>
        <dbReference type="EMBL" id="KAF2810895.1"/>
    </source>
</evidence>
<name>A0A6A6YSF2_9PEZI</name>
<reference evidence="3" key="2">
    <citation type="submission" date="2020-04" db="EMBL/GenBank/DDBJ databases">
        <authorList>
            <consortium name="NCBI Genome Project"/>
        </authorList>
    </citation>
    <scope>NUCLEOTIDE SEQUENCE</scope>
    <source>
        <strain evidence="3">CBS 304.34</strain>
    </source>
</reference>
<dbReference type="Proteomes" id="UP000504636">
    <property type="component" value="Unplaced"/>
</dbReference>
<proteinExistence type="predicted"/>
<dbReference type="EMBL" id="MU003699">
    <property type="protein sequence ID" value="KAF2810895.1"/>
    <property type="molecule type" value="Genomic_DNA"/>
</dbReference>
<evidence type="ECO:0000313" key="2">
    <source>
        <dbReference type="Proteomes" id="UP000504636"/>
    </source>
</evidence>
<reference evidence="3" key="3">
    <citation type="submission" date="2025-04" db="UniProtKB">
        <authorList>
            <consortium name="RefSeq"/>
        </authorList>
    </citation>
    <scope>IDENTIFICATION</scope>
    <source>
        <strain evidence="3">CBS 304.34</strain>
    </source>
</reference>
<reference evidence="1 3" key="1">
    <citation type="journal article" date="2020" name="Stud. Mycol.">
        <title>101 Dothideomycetes genomes: a test case for predicting lifestyles and emergence of pathogens.</title>
        <authorList>
            <person name="Haridas S."/>
            <person name="Albert R."/>
            <person name="Binder M."/>
            <person name="Bloem J."/>
            <person name="Labutti K."/>
            <person name="Salamov A."/>
            <person name="Andreopoulos B."/>
            <person name="Baker S."/>
            <person name="Barry K."/>
            <person name="Bills G."/>
            <person name="Bluhm B."/>
            <person name="Cannon C."/>
            <person name="Castanera R."/>
            <person name="Culley D."/>
            <person name="Daum C."/>
            <person name="Ezra D."/>
            <person name="Gonzalez J."/>
            <person name="Henrissat B."/>
            <person name="Kuo A."/>
            <person name="Liang C."/>
            <person name="Lipzen A."/>
            <person name="Lutzoni F."/>
            <person name="Magnuson J."/>
            <person name="Mondo S."/>
            <person name="Nolan M."/>
            <person name="Ohm R."/>
            <person name="Pangilinan J."/>
            <person name="Park H.-J."/>
            <person name="Ramirez L."/>
            <person name="Alfaro M."/>
            <person name="Sun H."/>
            <person name="Tritt A."/>
            <person name="Yoshinaga Y."/>
            <person name="Zwiers L.-H."/>
            <person name="Turgeon B."/>
            <person name="Goodwin S."/>
            <person name="Spatafora J."/>
            <person name="Crous P."/>
            <person name="Grigoriev I."/>
        </authorList>
    </citation>
    <scope>NUCLEOTIDE SEQUENCE</scope>
    <source>
        <strain evidence="1 3">CBS 304.34</strain>
    </source>
</reference>
<organism evidence="1">
    <name type="scientific">Mytilinidion resinicola</name>
    <dbReference type="NCBI Taxonomy" id="574789"/>
    <lineage>
        <taxon>Eukaryota</taxon>
        <taxon>Fungi</taxon>
        <taxon>Dikarya</taxon>
        <taxon>Ascomycota</taxon>
        <taxon>Pezizomycotina</taxon>
        <taxon>Dothideomycetes</taxon>
        <taxon>Pleosporomycetidae</taxon>
        <taxon>Mytilinidiales</taxon>
        <taxon>Mytilinidiaceae</taxon>
        <taxon>Mytilinidion</taxon>
    </lineage>
</organism>
<dbReference type="RefSeq" id="XP_033577859.1">
    <property type="nucleotide sequence ID" value="XM_033727324.1"/>
</dbReference>
<accession>A0A6A6YSF2</accession>
<dbReference type="AlphaFoldDB" id="A0A6A6YSF2"/>
<protein>
    <submittedName>
        <fullName evidence="1 3">Uncharacterized protein</fullName>
    </submittedName>
</protein>
<keyword evidence="2" id="KW-1185">Reference proteome</keyword>
<gene>
    <name evidence="1 3" type="ORF">BDZ99DRAFT_561494</name>
</gene>
<evidence type="ECO:0000313" key="3">
    <source>
        <dbReference type="RefSeq" id="XP_033577859.1"/>
    </source>
</evidence>
<sequence>MDDYAEDRFRERMMLIENELLSVKDGRAAGDPESLRALSDATRRCFDDEKVRISFIATQVINIDMKVEKAILDALQIYKRIVTRATLSNHGADFIPVLSPTKGTLAAEVCTAVVASFGLPTINASTVEHIISFKLWKAPVSSTLAVADAVSKAFLTTLSIFDPCSAPAIVIDTVQANTKLFLALVCDVILILVKAFKGQR</sequence>
<dbReference type="GeneID" id="54468217"/>